<dbReference type="InterPro" id="IPR052976">
    <property type="entry name" value="Scoloptoxin-like"/>
</dbReference>
<dbReference type="PANTHER" id="PTHR22933">
    <property type="entry name" value="FI18007P1-RELATED"/>
    <property type="match status" value="1"/>
</dbReference>
<dbReference type="SUPFAM" id="SSF57625">
    <property type="entry name" value="Invertebrate chitin-binding proteins"/>
    <property type="match status" value="1"/>
</dbReference>
<feature type="domain" description="Chitin-binding type-2" evidence="2">
    <location>
        <begin position="36"/>
        <end position="104"/>
    </location>
</feature>
<dbReference type="PROSITE" id="PS50940">
    <property type="entry name" value="CHIT_BIND_II"/>
    <property type="match status" value="1"/>
</dbReference>
<sequence length="129" mass="14186">MREALVLAALVSVAAARMAYVFSSGFEDVIGTPSETFSCEGRPYGYYADVDNDCRVFHVCLPIVGEEGEASTVAHFSFFCPNQTMFSQESLTCSNSQEAFPCQDAASIYELVNAEFGRIPDQNIDLRNE</sequence>
<evidence type="ECO:0000256" key="1">
    <source>
        <dbReference type="SAM" id="SignalP"/>
    </source>
</evidence>
<evidence type="ECO:0000313" key="4">
    <source>
        <dbReference type="Proteomes" id="UP001487740"/>
    </source>
</evidence>
<dbReference type="InterPro" id="IPR036508">
    <property type="entry name" value="Chitin-bd_dom_sf"/>
</dbReference>
<dbReference type="GO" id="GO:0008061">
    <property type="term" value="F:chitin binding"/>
    <property type="evidence" value="ECO:0007669"/>
    <property type="project" value="InterPro"/>
</dbReference>
<feature type="signal peptide" evidence="1">
    <location>
        <begin position="1"/>
        <end position="16"/>
    </location>
</feature>
<organism evidence="3 4">
    <name type="scientific">Scylla paramamosain</name>
    <name type="common">Mud crab</name>
    <dbReference type="NCBI Taxonomy" id="85552"/>
    <lineage>
        <taxon>Eukaryota</taxon>
        <taxon>Metazoa</taxon>
        <taxon>Ecdysozoa</taxon>
        <taxon>Arthropoda</taxon>
        <taxon>Crustacea</taxon>
        <taxon>Multicrustacea</taxon>
        <taxon>Malacostraca</taxon>
        <taxon>Eumalacostraca</taxon>
        <taxon>Eucarida</taxon>
        <taxon>Decapoda</taxon>
        <taxon>Pleocyemata</taxon>
        <taxon>Brachyura</taxon>
        <taxon>Eubrachyura</taxon>
        <taxon>Portunoidea</taxon>
        <taxon>Portunidae</taxon>
        <taxon>Portuninae</taxon>
        <taxon>Scylla</taxon>
    </lineage>
</organism>
<dbReference type="EMBL" id="JARAKH010000016">
    <property type="protein sequence ID" value="KAK8396111.1"/>
    <property type="molecule type" value="Genomic_DNA"/>
</dbReference>
<evidence type="ECO:0000313" key="3">
    <source>
        <dbReference type="EMBL" id="KAK8396111.1"/>
    </source>
</evidence>
<reference evidence="3 4" key="1">
    <citation type="submission" date="2023-03" db="EMBL/GenBank/DDBJ databases">
        <title>High-quality genome of Scylla paramamosain provides insights in environmental adaptation.</title>
        <authorList>
            <person name="Zhang L."/>
        </authorList>
    </citation>
    <scope>NUCLEOTIDE SEQUENCE [LARGE SCALE GENOMIC DNA]</scope>
    <source>
        <strain evidence="3">LZ_2023a</strain>
        <tissue evidence="3">Muscle</tissue>
    </source>
</reference>
<comment type="caution">
    <text evidence="3">The sequence shown here is derived from an EMBL/GenBank/DDBJ whole genome shotgun (WGS) entry which is preliminary data.</text>
</comment>
<protein>
    <recommendedName>
        <fullName evidence="2">Chitin-binding type-2 domain-containing protein</fullName>
    </recommendedName>
</protein>
<dbReference type="Gene3D" id="2.170.140.10">
    <property type="entry name" value="Chitin binding domain"/>
    <property type="match status" value="1"/>
</dbReference>
<proteinExistence type="predicted"/>
<dbReference type="InterPro" id="IPR002557">
    <property type="entry name" value="Chitin-bd_dom"/>
</dbReference>
<keyword evidence="4" id="KW-1185">Reference proteome</keyword>
<name>A0AAW0UAZ3_SCYPA</name>
<gene>
    <name evidence="3" type="ORF">O3P69_005310</name>
</gene>
<keyword evidence="1" id="KW-0732">Signal</keyword>
<accession>A0AAW0UAZ3</accession>
<dbReference type="GO" id="GO:0005576">
    <property type="term" value="C:extracellular region"/>
    <property type="evidence" value="ECO:0007669"/>
    <property type="project" value="InterPro"/>
</dbReference>
<dbReference type="Proteomes" id="UP001487740">
    <property type="component" value="Unassembled WGS sequence"/>
</dbReference>
<dbReference type="AlphaFoldDB" id="A0AAW0UAZ3"/>
<evidence type="ECO:0000259" key="2">
    <source>
        <dbReference type="PROSITE" id="PS50940"/>
    </source>
</evidence>
<dbReference type="Pfam" id="PF01607">
    <property type="entry name" value="CBM_14"/>
    <property type="match status" value="1"/>
</dbReference>
<feature type="chain" id="PRO_5043923250" description="Chitin-binding type-2 domain-containing protein" evidence="1">
    <location>
        <begin position="17"/>
        <end position="129"/>
    </location>
</feature>
<dbReference type="PANTHER" id="PTHR22933:SF43">
    <property type="entry name" value="LP10131P"/>
    <property type="match status" value="1"/>
</dbReference>